<dbReference type="Proteomes" id="UP000647133">
    <property type="component" value="Unassembled WGS sequence"/>
</dbReference>
<comment type="caution">
    <text evidence="1">The sequence shown here is derived from an EMBL/GenBank/DDBJ whole genome shotgun (WGS) entry which is preliminary data.</text>
</comment>
<reference evidence="1 2" key="1">
    <citation type="submission" date="2020-09" db="EMBL/GenBank/DDBJ databases">
        <title>Echinicola sp. CAU 1574 isolated from sand of Sido Beach.</title>
        <authorList>
            <person name="Kim W."/>
        </authorList>
    </citation>
    <scope>NUCLEOTIDE SEQUENCE [LARGE SCALE GENOMIC DNA]</scope>
    <source>
        <strain evidence="1 2">CAU 1574</strain>
    </source>
</reference>
<keyword evidence="2" id="KW-1185">Reference proteome</keyword>
<proteinExistence type="predicted"/>
<protein>
    <recommendedName>
        <fullName evidence="3">GLPGLI family protein</fullName>
    </recommendedName>
</protein>
<accession>A0ABR9ARC6</accession>
<evidence type="ECO:0008006" key="3">
    <source>
        <dbReference type="Google" id="ProtNLM"/>
    </source>
</evidence>
<sequence>MYKTLGFKWLIEAFCPTSAFVSADSVEAHNPQRFIHVTVGGHAKMKTTELHKRYFIAEQKLIDQYENQFDLVNRDETNWTATYMDKETGDEWLSYRVDPEYHGGGNPVMCRLPLPDTTKLIDIALQTENEDEVFAACRTLVNNEQLKKTDFRSDLISRIENLKNKERQKRIIELTGLDSDLNRREIIGKTSDQVDKDSKYFQDIAKKAMKLKK</sequence>
<evidence type="ECO:0000313" key="2">
    <source>
        <dbReference type="Proteomes" id="UP000647133"/>
    </source>
</evidence>
<evidence type="ECO:0000313" key="1">
    <source>
        <dbReference type="EMBL" id="MBD8491338.1"/>
    </source>
</evidence>
<name>A0ABR9ARC6_9BACT</name>
<organism evidence="1 2">
    <name type="scientific">Echinicola arenosa</name>
    <dbReference type="NCBI Taxonomy" id="2774144"/>
    <lineage>
        <taxon>Bacteria</taxon>
        <taxon>Pseudomonadati</taxon>
        <taxon>Bacteroidota</taxon>
        <taxon>Cytophagia</taxon>
        <taxon>Cytophagales</taxon>
        <taxon>Cyclobacteriaceae</taxon>
        <taxon>Echinicola</taxon>
    </lineage>
</organism>
<dbReference type="EMBL" id="JACYTQ010000014">
    <property type="protein sequence ID" value="MBD8491338.1"/>
    <property type="molecule type" value="Genomic_DNA"/>
</dbReference>
<dbReference type="RefSeq" id="WP_192012218.1">
    <property type="nucleotide sequence ID" value="NZ_JACYTQ010000014.1"/>
</dbReference>
<gene>
    <name evidence="1" type="ORF">IFO69_21475</name>
</gene>